<dbReference type="GO" id="GO:0032259">
    <property type="term" value="P:methylation"/>
    <property type="evidence" value="ECO:0007669"/>
    <property type="project" value="UniProtKB-KW"/>
</dbReference>
<accession>A0A9D1MBK1</accession>
<comment type="similarity">
    <text evidence="1 6">Belongs to the methyltransferase superfamily. PrmA family.</text>
</comment>
<proteinExistence type="inferred from homology"/>
<dbReference type="PANTHER" id="PTHR43648">
    <property type="entry name" value="ELECTRON TRANSFER FLAVOPROTEIN BETA SUBUNIT LYSINE METHYLTRANSFERASE"/>
    <property type="match status" value="1"/>
</dbReference>
<dbReference type="SUPFAM" id="SSF53335">
    <property type="entry name" value="S-adenosyl-L-methionine-dependent methyltransferases"/>
    <property type="match status" value="1"/>
</dbReference>
<comment type="catalytic activity">
    <reaction evidence="6">
        <text>L-lysyl-[protein] + 3 S-adenosyl-L-methionine = N(6),N(6),N(6)-trimethyl-L-lysyl-[protein] + 3 S-adenosyl-L-homocysteine + 3 H(+)</text>
        <dbReference type="Rhea" id="RHEA:54192"/>
        <dbReference type="Rhea" id="RHEA-COMP:9752"/>
        <dbReference type="Rhea" id="RHEA-COMP:13826"/>
        <dbReference type="ChEBI" id="CHEBI:15378"/>
        <dbReference type="ChEBI" id="CHEBI:29969"/>
        <dbReference type="ChEBI" id="CHEBI:57856"/>
        <dbReference type="ChEBI" id="CHEBI:59789"/>
        <dbReference type="ChEBI" id="CHEBI:61961"/>
    </reaction>
</comment>
<feature type="binding site" evidence="6">
    <location>
        <position position="208"/>
    </location>
    <ligand>
        <name>S-adenosyl-L-methionine</name>
        <dbReference type="ChEBI" id="CHEBI:59789"/>
    </ligand>
</feature>
<gene>
    <name evidence="6 7" type="primary">prmA</name>
    <name evidence="7" type="ORF">IAA61_06035</name>
</gene>
<dbReference type="Pfam" id="PF06325">
    <property type="entry name" value="PrmA"/>
    <property type="match status" value="1"/>
</dbReference>
<feature type="binding site" evidence="6">
    <location>
        <position position="186"/>
    </location>
    <ligand>
        <name>S-adenosyl-L-methionine</name>
        <dbReference type="ChEBI" id="CHEBI:59789"/>
    </ligand>
</feature>
<keyword evidence="7" id="KW-0687">Ribonucleoprotein</keyword>
<evidence type="ECO:0000256" key="6">
    <source>
        <dbReference type="HAMAP-Rule" id="MF_00735"/>
    </source>
</evidence>
<dbReference type="NCBIfam" id="TIGR00406">
    <property type="entry name" value="prmA"/>
    <property type="match status" value="1"/>
</dbReference>
<dbReference type="InterPro" id="IPR029063">
    <property type="entry name" value="SAM-dependent_MTases_sf"/>
</dbReference>
<dbReference type="PIRSF" id="PIRSF000401">
    <property type="entry name" value="RPL11_MTase"/>
    <property type="match status" value="1"/>
</dbReference>
<evidence type="ECO:0000256" key="1">
    <source>
        <dbReference type="ARBA" id="ARBA00009741"/>
    </source>
</evidence>
<dbReference type="AlphaFoldDB" id="A0A9D1MBK1"/>
<dbReference type="HAMAP" id="MF_00735">
    <property type="entry name" value="Methyltr_PrmA"/>
    <property type="match status" value="1"/>
</dbReference>
<protein>
    <recommendedName>
        <fullName evidence="6">Ribosomal protein L11 methyltransferase</fullName>
        <shortName evidence="6">L11 Mtase</shortName>
        <ecNumber evidence="6">2.1.1.-</ecNumber>
    </recommendedName>
</protein>
<evidence type="ECO:0000313" key="8">
    <source>
        <dbReference type="Proteomes" id="UP000824109"/>
    </source>
</evidence>
<keyword evidence="3 6" id="KW-0489">Methyltransferase</keyword>
<dbReference type="PANTHER" id="PTHR43648:SF1">
    <property type="entry name" value="ELECTRON TRANSFER FLAVOPROTEIN BETA SUBUNIT LYSINE METHYLTRANSFERASE"/>
    <property type="match status" value="1"/>
</dbReference>
<reference evidence="7" key="2">
    <citation type="journal article" date="2021" name="PeerJ">
        <title>Extensive microbial diversity within the chicken gut microbiome revealed by metagenomics and culture.</title>
        <authorList>
            <person name="Gilroy R."/>
            <person name="Ravi A."/>
            <person name="Getino M."/>
            <person name="Pursley I."/>
            <person name="Horton D.L."/>
            <person name="Alikhan N.F."/>
            <person name="Baker D."/>
            <person name="Gharbi K."/>
            <person name="Hall N."/>
            <person name="Watson M."/>
            <person name="Adriaenssens E.M."/>
            <person name="Foster-Nyarko E."/>
            <person name="Jarju S."/>
            <person name="Secka A."/>
            <person name="Antonio M."/>
            <person name="Oren A."/>
            <person name="Chaudhuri R.R."/>
            <person name="La Ragione R."/>
            <person name="Hildebrand F."/>
            <person name="Pallen M.J."/>
        </authorList>
    </citation>
    <scope>NUCLEOTIDE SEQUENCE</scope>
    <source>
        <strain evidence="7">USAMLcec3-3695</strain>
    </source>
</reference>
<keyword evidence="4 6" id="KW-0808">Transferase</keyword>
<comment type="caution">
    <text evidence="7">The sequence shown here is derived from an EMBL/GenBank/DDBJ whole genome shotgun (WGS) entry which is preliminary data.</text>
</comment>
<evidence type="ECO:0000256" key="3">
    <source>
        <dbReference type="ARBA" id="ARBA00022603"/>
    </source>
</evidence>
<organism evidence="7 8">
    <name type="scientific">Candidatus Ornithomonoglobus merdipullorum</name>
    <dbReference type="NCBI Taxonomy" id="2840895"/>
    <lineage>
        <taxon>Bacteria</taxon>
        <taxon>Bacillati</taxon>
        <taxon>Bacillota</taxon>
        <taxon>Clostridia</taxon>
        <taxon>Candidatus Ornithomonoglobus</taxon>
    </lineage>
</organism>
<comment type="function">
    <text evidence="6">Methylates ribosomal protein L11.</text>
</comment>
<dbReference type="GO" id="GO:0005737">
    <property type="term" value="C:cytoplasm"/>
    <property type="evidence" value="ECO:0007669"/>
    <property type="project" value="UniProtKB-SubCell"/>
</dbReference>
<name>A0A9D1MBK1_9FIRM</name>
<comment type="subcellular location">
    <subcellularLocation>
        <location evidence="6">Cytoplasm</location>
    </subcellularLocation>
</comment>
<dbReference type="EC" id="2.1.1.-" evidence="6"/>
<feature type="binding site" evidence="6">
    <location>
        <position position="165"/>
    </location>
    <ligand>
        <name>S-adenosyl-L-methionine</name>
        <dbReference type="ChEBI" id="CHEBI:59789"/>
    </ligand>
</feature>
<keyword evidence="7" id="KW-0689">Ribosomal protein</keyword>
<feature type="binding site" evidence="6">
    <location>
        <position position="259"/>
    </location>
    <ligand>
        <name>S-adenosyl-L-methionine</name>
        <dbReference type="ChEBI" id="CHEBI:59789"/>
    </ligand>
</feature>
<keyword evidence="2 6" id="KW-0963">Cytoplasm</keyword>
<dbReference type="GO" id="GO:0008276">
    <property type="term" value="F:protein methyltransferase activity"/>
    <property type="evidence" value="ECO:0007669"/>
    <property type="project" value="UniProtKB-UniRule"/>
</dbReference>
<dbReference type="InterPro" id="IPR004498">
    <property type="entry name" value="Ribosomal_PrmA_MeTrfase"/>
</dbReference>
<evidence type="ECO:0000256" key="2">
    <source>
        <dbReference type="ARBA" id="ARBA00022490"/>
    </source>
</evidence>
<dbReference type="GO" id="GO:0005840">
    <property type="term" value="C:ribosome"/>
    <property type="evidence" value="ECO:0007669"/>
    <property type="project" value="UniProtKB-KW"/>
</dbReference>
<dbReference type="CDD" id="cd02440">
    <property type="entry name" value="AdoMet_MTases"/>
    <property type="match status" value="1"/>
</dbReference>
<dbReference type="EMBL" id="DVNB01000063">
    <property type="protein sequence ID" value="HIU57355.1"/>
    <property type="molecule type" value="Genomic_DNA"/>
</dbReference>
<keyword evidence="5 6" id="KW-0949">S-adenosyl-L-methionine</keyword>
<evidence type="ECO:0000313" key="7">
    <source>
        <dbReference type="EMBL" id="HIU57355.1"/>
    </source>
</evidence>
<dbReference type="Gene3D" id="3.40.50.150">
    <property type="entry name" value="Vaccinia Virus protein VP39"/>
    <property type="match status" value="1"/>
</dbReference>
<dbReference type="InterPro" id="IPR050078">
    <property type="entry name" value="Ribosomal_L11_MeTrfase_PrmA"/>
</dbReference>
<dbReference type="Proteomes" id="UP000824109">
    <property type="component" value="Unassembled WGS sequence"/>
</dbReference>
<sequence length="321" mass="35886">MDWIKVTIYTTTAGIEPVSGRLMQLGITGLEIEDENEFNEFLDETRDYWDYVDDALVERMHGDTRVIAYVSDDASGRELLSAIRGSMAELAAMDEGHEFGRLETELEGTKAEDWANEWKKYFHSMEIGERLLVKPEWEELEAETDRIVFNVNPGMSFGTGSHETTRLCLEALEKYVTPGCRMLDLGCGSGILSVVSLLLGAKESVAVDIDPNCIDTAYENADMNGVPRDKYHVIAGNVVTDPDVQEYISKNKYEVVAANIVADVIIGLAPKAREYMKEGGVFITSGIIDGRQEDVKAALIENGFTIESMSRRKDWWSIVCR</sequence>
<reference evidence="7" key="1">
    <citation type="submission" date="2020-10" db="EMBL/GenBank/DDBJ databases">
        <authorList>
            <person name="Gilroy R."/>
        </authorList>
    </citation>
    <scope>NUCLEOTIDE SEQUENCE</scope>
    <source>
        <strain evidence="7">USAMLcec3-3695</strain>
    </source>
</reference>
<evidence type="ECO:0000256" key="5">
    <source>
        <dbReference type="ARBA" id="ARBA00022691"/>
    </source>
</evidence>
<evidence type="ECO:0000256" key="4">
    <source>
        <dbReference type="ARBA" id="ARBA00022679"/>
    </source>
</evidence>